<feature type="region of interest" description="Disordered" evidence="1">
    <location>
        <begin position="181"/>
        <end position="215"/>
    </location>
</feature>
<organism evidence="2 3">
    <name type="scientific">Umezawaea tangerina</name>
    <dbReference type="NCBI Taxonomy" id="84725"/>
    <lineage>
        <taxon>Bacteria</taxon>
        <taxon>Bacillati</taxon>
        <taxon>Actinomycetota</taxon>
        <taxon>Actinomycetes</taxon>
        <taxon>Pseudonocardiales</taxon>
        <taxon>Pseudonocardiaceae</taxon>
        <taxon>Umezawaea</taxon>
    </lineage>
</organism>
<comment type="caution">
    <text evidence="2">The sequence shown here is derived from an EMBL/GenBank/DDBJ whole genome shotgun (WGS) entry which is preliminary data.</text>
</comment>
<feature type="region of interest" description="Disordered" evidence="1">
    <location>
        <begin position="1"/>
        <end position="37"/>
    </location>
</feature>
<name>A0A2T0T558_9PSEU</name>
<reference evidence="2 3" key="1">
    <citation type="submission" date="2018-03" db="EMBL/GenBank/DDBJ databases">
        <title>Genomic Encyclopedia of Archaeal and Bacterial Type Strains, Phase II (KMG-II): from individual species to whole genera.</title>
        <authorList>
            <person name="Goeker M."/>
        </authorList>
    </citation>
    <scope>NUCLEOTIDE SEQUENCE [LARGE SCALE GENOMIC DNA]</scope>
    <source>
        <strain evidence="2 3">DSM 44720</strain>
    </source>
</reference>
<evidence type="ECO:0000313" key="3">
    <source>
        <dbReference type="Proteomes" id="UP000239494"/>
    </source>
</evidence>
<sequence length="215" mass="21201">MSTDQNTPAEQPGSAVPPQEPAWGAEQPAADRPSWSGRKTVAAVAIAVGIAAAGGTAIYAANGAVGASDMGPGGRGGPGGYGRMGGGFPGGGALGGFGTSLHGEFQVGTVTEVSSSSIGVKSTDGYTRTYTIDSSTVIGGAGRPDQQTKTDISSIANGDTVTVIGETTDGKTTAKSIVERVEGQQGRQGQMPGGQQAPGVPPRREDQGSGQPPTS</sequence>
<dbReference type="EMBL" id="PVTF01000006">
    <property type="protein sequence ID" value="PRY40764.1"/>
    <property type="molecule type" value="Genomic_DNA"/>
</dbReference>
<accession>A0A2T0T558</accession>
<protein>
    <recommendedName>
        <fullName evidence="4">DUF5666 domain-containing protein</fullName>
    </recommendedName>
</protein>
<evidence type="ECO:0000256" key="1">
    <source>
        <dbReference type="SAM" id="MobiDB-lite"/>
    </source>
</evidence>
<dbReference type="AlphaFoldDB" id="A0A2T0T558"/>
<evidence type="ECO:0008006" key="4">
    <source>
        <dbReference type="Google" id="ProtNLM"/>
    </source>
</evidence>
<keyword evidence="3" id="KW-1185">Reference proteome</keyword>
<dbReference type="RefSeq" id="WP_245886829.1">
    <property type="nucleotide sequence ID" value="NZ_PVTF01000006.1"/>
</dbReference>
<gene>
    <name evidence="2" type="ORF">CLV43_106505</name>
</gene>
<feature type="compositionally biased region" description="Low complexity" evidence="1">
    <location>
        <begin position="183"/>
        <end position="198"/>
    </location>
</feature>
<proteinExistence type="predicted"/>
<evidence type="ECO:0000313" key="2">
    <source>
        <dbReference type="EMBL" id="PRY40764.1"/>
    </source>
</evidence>
<dbReference type="Proteomes" id="UP000239494">
    <property type="component" value="Unassembled WGS sequence"/>
</dbReference>